<dbReference type="InterPro" id="IPR027417">
    <property type="entry name" value="P-loop_NTPase"/>
</dbReference>
<dbReference type="PROSITE" id="PS01359">
    <property type="entry name" value="ZF_PHD_1"/>
    <property type="match status" value="1"/>
</dbReference>
<name>A0A2P2MDC4_RHIMU</name>
<feature type="region of interest" description="Disordered" evidence="4">
    <location>
        <begin position="1"/>
        <end position="38"/>
    </location>
</feature>
<evidence type="ECO:0000256" key="2">
    <source>
        <dbReference type="ARBA" id="ARBA00022771"/>
    </source>
</evidence>
<evidence type="ECO:0000259" key="5">
    <source>
        <dbReference type="PROSITE" id="PS51192"/>
    </source>
</evidence>
<evidence type="ECO:0000256" key="1">
    <source>
        <dbReference type="ARBA" id="ARBA00022723"/>
    </source>
</evidence>
<proteinExistence type="predicted"/>
<protein>
    <submittedName>
        <fullName evidence="6">E3 ubiquitin-protein ligase SHPRH</fullName>
    </submittedName>
</protein>
<dbReference type="InterPro" id="IPR011011">
    <property type="entry name" value="Znf_FYVE_PHD"/>
</dbReference>
<dbReference type="Pfam" id="PF00176">
    <property type="entry name" value="SNF2-rel_dom"/>
    <property type="match status" value="1"/>
</dbReference>
<reference evidence="6" key="1">
    <citation type="submission" date="2018-02" db="EMBL/GenBank/DDBJ databases">
        <title>Rhizophora mucronata_Transcriptome.</title>
        <authorList>
            <person name="Meera S.P."/>
            <person name="Sreeshan A."/>
            <person name="Augustine A."/>
        </authorList>
    </citation>
    <scope>NUCLEOTIDE SEQUENCE</scope>
    <source>
        <tissue evidence="6">Leaf</tissue>
    </source>
</reference>
<dbReference type="SMART" id="SM00487">
    <property type="entry name" value="DEXDc"/>
    <property type="match status" value="1"/>
</dbReference>
<feature type="compositionally biased region" description="Basic residues" evidence="4">
    <location>
        <begin position="1"/>
        <end position="11"/>
    </location>
</feature>
<keyword evidence="2" id="KW-0863">Zinc-finger</keyword>
<dbReference type="GO" id="GO:0005524">
    <property type="term" value="F:ATP binding"/>
    <property type="evidence" value="ECO:0007669"/>
    <property type="project" value="InterPro"/>
</dbReference>
<evidence type="ECO:0000313" key="6">
    <source>
        <dbReference type="EMBL" id="MBX28233.1"/>
    </source>
</evidence>
<dbReference type="InterPro" id="IPR052583">
    <property type="entry name" value="ATP-helicase/E3_Ub-Ligase"/>
</dbReference>
<dbReference type="InterPro" id="IPR014001">
    <property type="entry name" value="Helicase_ATP-bd"/>
</dbReference>
<dbReference type="CDD" id="cd18070">
    <property type="entry name" value="DEXQc_SHPRH"/>
    <property type="match status" value="1"/>
</dbReference>
<keyword evidence="3" id="KW-0862">Zinc</keyword>
<feature type="domain" description="Helicase ATP-binding" evidence="5">
    <location>
        <begin position="466"/>
        <end position="651"/>
    </location>
</feature>
<dbReference type="InterPro" id="IPR000330">
    <property type="entry name" value="SNF2_N"/>
</dbReference>
<dbReference type="InterPro" id="IPR001965">
    <property type="entry name" value="Znf_PHD"/>
</dbReference>
<dbReference type="PANTHER" id="PTHR45865">
    <property type="entry name" value="E3 UBIQUITIN-PROTEIN LIGASE SHPRH FAMILY MEMBER"/>
    <property type="match status" value="1"/>
</dbReference>
<dbReference type="SMART" id="SM00249">
    <property type="entry name" value="PHD"/>
    <property type="match status" value="1"/>
</dbReference>
<dbReference type="GO" id="GO:0008270">
    <property type="term" value="F:zinc ion binding"/>
    <property type="evidence" value="ECO:0007669"/>
    <property type="project" value="UniProtKB-KW"/>
</dbReference>
<dbReference type="InterPro" id="IPR019786">
    <property type="entry name" value="Zinc_finger_PHD-type_CS"/>
</dbReference>
<dbReference type="EMBL" id="GGEC01047749">
    <property type="protein sequence ID" value="MBX28233.1"/>
    <property type="molecule type" value="Transcribed_RNA"/>
</dbReference>
<organism evidence="6">
    <name type="scientific">Rhizophora mucronata</name>
    <name type="common">Asiatic mangrove</name>
    <dbReference type="NCBI Taxonomy" id="61149"/>
    <lineage>
        <taxon>Eukaryota</taxon>
        <taxon>Viridiplantae</taxon>
        <taxon>Streptophyta</taxon>
        <taxon>Embryophyta</taxon>
        <taxon>Tracheophyta</taxon>
        <taxon>Spermatophyta</taxon>
        <taxon>Magnoliopsida</taxon>
        <taxon>eudicotyledons</taxon>
        <taxon>Gunneridae</taxon>
        <taxon>Pentapetalae</taxon>
        <taxon>rosids</taxon>
        <taxon>fabids</taxon>
        <taxon>Malpighiales</taxon>
        <taxon>Rhizophoraceae</taxon>
        <taxon>Rhizophora</taxon>
    </lineage>
</organism>
<sequence>MGKRKQARPRRSVGPLLQSNDASESEFEKQRASATESSEKVEFNAPYYVEIDSSTWASNEHFDISEVILSDLNVREEYYGFTINEGFFKDSVYSLRFQLCNISDHVIGRIKLGHWPVLSSTDIFLELNKNDMVDNPEMQTIILSGSFDGPDEGITGLVHLTSLHFLTLRPVFGFKFSPGMMSLRVRVEILKSAFYACQSLLGTTRQLWKNSMMNLMAWLRPEVTTSEVRYGVSKSTEIDVDLIAKTRDDAPNSRKCGRFDIVGFYEAIKPSKSEPMLEDVIPDLLPMLRPYQRRAAYWMVKQEKGDAENLGEKKRSQMFSPLCISLDFLDSCAKLFYNPFSGDVSLHPEFSSPQIFGGILADEMGLGKTVELLACIFAHQRSASEGDVFVDISSEGIGDQKINLKRLKRERIECTCGAVSESYKYKGLWVQCDICDAWQHADCVGYSPRGKKRRSSVELWKNRNKTSISFVERDGEYVCQMCSELIEATESPIASGATLIVCPAPILPQWHAEITRHTRPGSLQTCVYEGVRDTSLSNTSLVDINELINADIVLTTYDVLKEDLSHDSDRHEGDRHCLRYHKRYPVVPTLLTRIVWWRVCLDEAQMVESNSAAATEMALRLFAKHRWCITGTPIQRKLDDLYGLLRFLKASPFNVSKWWIDVIRDPYEVRYY</sequence>
<dbReference type="Gene3D" id="3.40.50.10810">
    <property type="entry name" value="Tandem AAA-ATPase domain"/>
    <property type="match status" value="2"/>
</dbReference>
<dbReference type="CDD" id="cd15517">
    <property type="entry name" value="PHD_TCF19_like"/>
    <property type="match status" value="1"/>
</dbReference>
<dbReference type="SUPFAM" id="SSF52540">
    <property type="entry name" value="P-loop containing nucleoside triphosphate hydrolases"/>
    <property type="match status" value="1"/>
</dbReference>
<keyword evidence="1" id="KW-0479">Metal-binding</keyword>
<dbReference type="Gene3D" id="3.30.40.10">
    <property type="entry name" value="Zinc/RING finger domain, C3HC4 (zinc finger)"/>
    <property type="match status" value="1"/>
</dbReference>
<evidence type="ECO:0000256" key="4">
    <source>
        <dbReference type="SAM" id="MobiDB-lite"/>
    </source>
</evidence>
<dbReference type="InterPro" id="IPR038718">
    <property type="entry name" value="SNF2-like_sf"/>
</dbReference>
<feature type="compositionally biased region" description="Basic and acidic residues" evidence="4">
    <location>
        <begin position="26"/>
        <end position="38"/>
    </location>
</feature>
<evidence type="ECO:0000256" key="3">
    <source>
        <dbReference type="ARBA" id="ARBA00022833"/>
    </source>
</evidence>
<dbReference type="SUPFAM" id="SSF57903">
    <property type="entry name" value="FYVE/PHD zinc finger"/>
    <property type="match status" value="1"/>
</dbReference>
<dbReference type="InterPro" id="IPR013083">
    <property type="entry name" value="Znf_RING/FYVE/PHD"/>
</dbReference>
<dbReference type="PROSITE" id="PS51192">
    <property type="entry name" value="HELICASE_ATP_BIND_1"/>
    <property type="match status" value="1"/>
</dbReference>
<dbReference type="PANTHER" id="PTHR45865:SF1">
    <property type="entry name" value="E3 UBIQUITIN-PROTEIN LIGASE SHPRH"/>
    <property type="match status" value="1"/>
</dbReference>
<accession>A0A2P2MDC4</accession>
<dbReference type="AlphaFoldDB" id="A0A2P2MDC4"/>